<proteinExistence type="predicted"/>
<organism evidence="1 2">
    <name type="scientific">Acinetobacter rongchengensis</name>
    <dbReference type="NCBI Taxonomy" id="2419601"/>
    <lineage>
        <taxon>Bacteria</taxon>
        <taxon>Pseudomonadati</taxon>
        <taxon>Pseudomonadota</taxon>
        <taxon>Gammaproteobacteria</taxon>
        <taxon>Moraxellales</taxon>
        <taxon>Moraxellaceae</taxon>
        <taxon>Acinetobacter</taxon>
    </lineage>
</organism>
<accession>A0A3A8F8E7</accession>
<evidence type="ECO:0000313" key="1">
    <source>
        <dbReference type="EMBL" id="RKG37451.1"/>
    </source>
</evidence>
<dbReference type="AlphaFoldDB" id="A0A3A8F8E7"/>
<sequence length="322" mass="37284">MNNFLIDNISKDSNNSIKLLSTIHNSWRQRSMVGKETPDYLNYNVDKPDFIEELLPFSEHYIFNELDCSEKSKILSCGWLVYNEKTVCIESDIVTPSCNDILNNKIPGLSSPIIHKLVCETLVDEAYHILLVKNANLICQYKRDLKNIDFGEFSLADNLKREQQKHPEQWKKRLIQLAASIVSEIFVSDYLEQLSSNNTIQPFNQATVAAHRNDELAHSKIFTEITKQMIVKLDATQKEFLVRMLAQSVLWFANKDFDLWSRILVQLKIRKNKELINDCREDNEVALDKIDCSDLIDLCKSVGFFDQAWAIQIFSDLNIDVE</sequence>
<name>A0A3A8F8E7_9GAMM</name>
<dbReference type="OrthoDB" id="581579at2"/>
<dbReference type="EMBL" id="RAXT01000020">
    <property type="protein sequence ID" value="RKG37451.1"/>
    <property type="molecule type" value="Genomic_DNA"/>
</dbReference>
<gene>
    <name evidence="1" type="ORF">D7V20_10655</name>
</gene>
<dbReference type="Pfam" id="PF11583">
    <property type="entry name" value="AurF"/>
    <property type="match status" value="1"/>
</dbReference>
<dbReference type="Gene3D" id="1.10.620.20">
    <property type="entry name" value="Ribonucleotide Reductase, subunit A"/>
    <property type="match status" value="1"/>
</dbReference>
<evidence type="ECO:0000313" key="2">
    <source>
        <dbReference type="Proteomes" id="UP000280405"/>
    </source>
</evidence>
<dbReference type="GO" id="GO:0016491">
    <property type="term" value="F:oxidoreductase activity"/>
    <property type="evidence" value="ECO:0007669"/>
    <property type="project" value="InterPro"/>
</dbReference>
<dbReference type="InterPro" id="IPR012348">
    <property type="entry name" value="RNR-like"/>
</dbReference>
<dbReference type="RefSeq" id="WP_120384272.1">
    <property type="nucleotide sequence ID" value="NZ_RAXT01000020.1"/>
</dbReference>
<keyword evidence="2" id="KW-1185">Reference proteome</keyword>
<dbReference type="InterPro" id="IPR025859">
    <property type="entry name" value="AurF/CmlI"/>
</dbReference>
<reference evidence="1 2" key="1">
    <citation type="submission" date="2018-09" db="EMBL/GenBank/DDBJ databases">
        <title>The draft genome of Acinetobacter spp. strains.</title>
        <authorList>
            <person name="Qin J."/>
            <person name="Feng Y."/>
            <person name="Zong Z."/>
        </authorList>
    </citation>
    <scope>NUCLEOTIDE SEQUENCE [LARGE SCALE GENOMIC DNA]</scope>
    <source>
        <strain evidence="1 2">WCHAc060115</strain>
    </source>
</reference>
<dbReference type="Proteomes" id="UP000280405">
    <property type="component" value="Unassembled WGS sequence"/>
</dbReference>
<comment type="caution">
    <text evidence="1">The sequence shown here is derived from an EMBL/GenBank/DDBJ whole genome shotgun (WGS) entry which is preliminary data.</text>
</comment>
<protein>
    <submittedName>
        <fullName evidence="1">Diiron oxygenase</fullName>
    </submittedName>
</protein>